<reference evidence="2" key="1">
    <citation type="submission" date="2020-08" db="EMBL/GenBank/DDBJ databases">
        <title>Genome public.</title>
        <authorList>
            <person name="Liu C."/>
            <person name="Sun Q."/>
        </authorList>
    </citation>
    <scope>NUCLEOTIDE SEQUENCE</scope>
    <source>
        <strain evidence="2">NSJ-53</strain>
    </source>
</reference>
<proteinExistence type="predicted"/>
<feature type="transmembrane region" description="Helical" evidence="1">
    <location>
        <begin position="35"/>
        <end position="54"/>
    </location>
</feature>
<dbReference type="Proteomes" id="UP000623172">
    <property type="component" value="Unassembled WGS sequence"/>
</dbReference>
<keyword evidence="1" id="KW-1133">Transmembrane helix</keyword>
<dbReference type="RefSeq" id="WP_249315470.1">
    <property type="nucleotide sequence ID" value="NZ_JACRSR010000001.1"/>
</dbReference>
<gene>
    <name evidence="2" type="ORF">H8696_05165</name>
</gene>
<evidence type="ECO:0000256" key="1">
    <source>
        <dbReference type="SAM" id="Phobius"/>
    </source>
</evidence>
<feature type="transmembrane region" description="Helical" evidence="1">
    <location>
        <begin position="84"/>
        <end position="102"/>
    </location>
</feature>
<name>A0A926D4K3_9FIRM</name>
<sequence>MNYGLIAIYIAVMAGVTYLPRMIPLAVFRKKIRNVFIQSFLIYMPYGVLAAMVFPAVFTSTANLVSALCGLAVAVILSYRRLGLLPVALSATAAVFIAERLLPLLGL</sequence>
<accession>A0A926D4K3</accession>
<dbReference type="EMBL" id="JACRSR010000001">
    <property type="protein sequence ID" value="MBC8531237.1"/>
    <property type="molecule type" value="Genomic_DNA"/>
</dbReference>
<organism evidence="2 3">
    <name type="scientific">Gehongia tenuis</name>
    <dbReference type="NCBI Taxonomy" id="2763655"/>
    <lineage>
        <taxon>Bacteria</taxon>
        <taxon>Bacillati</taxon>
        <taxon>Bacillota</taxon>
        <taxon>Clostridia</taxon>
        <taxon>Christensenellales</taxon>
        <taxon>Christensenellaceae</taxon>
        <taxon>Gehongia</taxon>
    </lineage>
</organism>
<comment type="caution">
    <text evidence="2">The sequence shown here is derived from an EMBL/GenBank/DDBJ whole genome shotgun (WGS) entry which is preliminary data.</text>
</comment>
<feature type="transmembrane region" description="Helical" evidence="1">
    <location>
        <begin position="6"/>
        <end position="28"/>
    </location>
</feature>
<dbReference type="Pfam" id="PF05437">
    <property type="entry name" value="AzlD"/>
    <property type="match status" value="1"/>
</dbReference>
<protein>
    <submittedName>
        <fullName evidence="2">AzlD domain-containing protein</fullName>
    </submittedName>
</protein>
<keyword evidence="1" id="KW-0812">Transmembrane</keyword>
<keyword evidence="1" id="KW-0472">Membrane</keyword>
<evidence type="ECO:0000313" key="3">
    <source>
        <dbReference type="Proteomes" id="UP000623172"/>
    </source>
</evidence>
<dbReference type="AlphaFoldDB" id="A0A926D4K3"/>
<keyword evidence="3" id="KW-1185">Reference proteome</keyword>
<dbReference type="InterPro" id="IPR008407">
    <property type="entry name" value="Brnchd-chn_aa_trnsp_AzlD"/>
</dbReference>
<evidence type="ECO:0000313" key="2">
    <source>
        <dbReference type="EMBL" id="MBC8531237.1"/>
    </source>
</evidence>